<dbReference type="PANTHER" id="PTHR21180">
    <property type="entry name" value="ENDONUCLEASE/EXONUCLEASE/PHOSPHATASE FAMILY DOMAIN-CONTAINING PROTEIN 1"/>
    <property type="match status" value="1"/>
</dbReference>
<reference evidence="2 3" key="1">
    <citation type="submission" date="2015-08" db="EMBL/GenBank/DDBJ databases">
        <authorList>
            <person name="Babu N.S."/>
            <person name="Beckwith C.J."/>
            <person name="Beseler K.G."/>
            <person name="Brison A."/>
            <person name="Carone J.V."/>
            <person name="Caskin T.P."/>
            <person name="Diamond M."/>
            <person name="Durham M.E."/>
            <person name="Foxe J.M."/>
            <person name="Go M."/>
            <person name="Henderson B.A."/>
            <person name="Jones I.B."/>
            <person name="McGettigan J.A."/>
            <person name="Micheletti S.J."/>
            <person name="Nasrallah M.E."/>
            <person name="Ortiz D."/>
            <person name="Piller C.R."/>
            <person name="Privatt S.R."/>
            <person name="Schneider S.L."/>
            <person name="Sharp S."/>
            <person name="Smith T.C."/>
            <person name="Stanton J.D."/>
            <person name="Ullery H.E."/>
            <person name="Wilson R.J."/>
            <person name="Serrano M.G."/>
            <person name="Buck G."/>
            <person name="Lee V."/>
            <person name="Wang Y."/>
            <person name="Carvalho R."/>
            <person name="Voegtly L."/>
            <person name="Shi R."/>
            <person name="Duckworth R."/>
            <person name="Johnson A."/>
            <person name="Loviza R."/>
            <person name="Walstead R."/>
            <person name="Shah Z."/>
            <person name="Kiflezghi M."/>
            <person name="Wade K."/>
            <person name="Ball S.L."/>
            <person name="Bradley K.W."/>
            <person name="Asai D.J."/>
            <person name="Bowman C.A."/>
            <person name="Russell D.A."/>
            <person name="Pope W.H."/>
            <person name="Jacobs-Sera D."/>
            <person name="Hendrix R.W."/>
            <person name="Hatfull G.F."/>
        </authorList>
    </citation>
    <scope>NUCLEOTIDE SEQUENCE [LARGE SCALE GENOMIC DNA]</scope>
    <source>
        <strain evidence="2 3">DSM 27710</strain>
    </source>
</reference>
<dbReference type="AlphaFoldDB" id="A0A0K1PAH8"/>
<evidence type="ECO:0000313" key="2">
    <source>
        <dbReference type="EMBL" id="AKU90507.1"/>
    </source>
</evidence>
<dbReference type="RefSeq" id="WP_050724951.1">
    <property type="nucleotide sequence ID" value="NZ_CP012332.1"/>
</dbReference>
<feature type="compositionally biased region" description="Basic and acidic residues" evidence="1">
    <location>
        <begin position="162"/>
        <end position="172"/>
    </location>
</feature>
<dbReference type="GO" id="GO:0015627">
    <property type="term" value="C:type II protein secretion system complex"/>
    <property type="evidence" value="ECO:0007669"/>
    <property type="project" value="TreeGrafter"/>
</dbReference>
<organism evidence="2 3">
    <name type="scientific">Vulgatibacter incomptus</name>
    <dbReference type="NCBI Taxonomy" id="1391653"/>
    <lineage>
        <taxon>Bacteria</taxon>
        <taxon>Pseudomonadati</taxon>
        <taxon>Myxococcota</taxon>
        <taxon>Myxococcia</taxon>
        <taxon>Myxococcales</taxon>
        <taxon>Cystobacterineae</taxon>
        <taxon>Vulgatibacteraceae</taxon>
        <taxon>Vulgatibacter</taxon>
    </lineage>
</organism>
<name>A0A0K1PAH8_9BACT</name>
<dbReference type="STRING" id="1391653.AKJ08_0894"/>
<sequence length="172" mass="17907">MDFRGCVAAIGLLAGIVALALWPRGSVRPIPSRCADSGRLERMDPERLRGAVPVLDCPDTPCDACRAPGGEGALLLGLAVDVDRAEEEELRALPGIGRGLAGRIVAERDRRGPFGSLDGLARVKGLGPARIGVLRGWAVANGGIEGAREGLDTPLPHGGSHRSREASKRAVP</sequence>
<dbReference type="KEGG" id="vin:AKJ08_0894"/>
<dbReference type="Proteomes" id="UP000055590">
    <property type="component" value="Chromosome"/>
</dbReference>
<gene>
    <name evidence="2" type="ORF">AKJ08_0894</name>
</gene>
<dbReference type="OrthoDB" id="5296317at2"/>
<proteinExistence type="predicted"/>
<keyword evidence="3" id="KW-1185">Reference proteome</keyword>
<dbReference type="InterPro" id="IPR010994">
    <property type="entry name" value="RuvA_2-like"/>
</dbReference>
<evidence type="ECO:0000256" key="1">
    <source>
        <dbReference type="SAM" id="MobiDB-lite"/>
    </source>
</evidence>
<accession>A0A0K1PAH8</accession>
<feature type="region of interest" description="Disordered" evidence="1">
    <location>
        <begin position="148"/>
        <end position="172"/>
    </location>
</feature>
<dbReference type="GO" id="GO:0015628">
    <property type="term" value="P:protein secretion by the type II secretion system"/>
    <property type="evidence" value="ECO:0007669"/>
    <property type="project" value="TreeGrafter"/>
</dbReference>
<evidence type="ECO:0000313" key="3">
    <source>
        <dbReference type="Proteomes" id="UP000055590"/>
    </source>
</evidence>
<dbReference type="PANTHER" id="PTHR21180:SF32">
    <property type="entry name" value="ENDONUCLEASE_EXONUCLEASE_PHOSPHATASE FAMILY DOMAIN-CONTAINING PROTEIN 1"/>
    <property type="match status" value="1"/>
</dbReference>
<dbReference type="Gene3D" id="1.10.150.320">
    <property type="entry name" value="Photosystem II 12 kDa extrinsic protein"/>
    <property type="match status" value="1"/>
</dbReference>
<protein>
    <recommendedName>
        <fullName evidence="4">Late competence protein ComEA, DNA receptor</fullName>
    </recommendedName>
</protein>
<dbReference type="SUPFAM" id="SSF47781">
    <property type="entry name" value="RuvA domain 2-like"/>
    <property type="match status" value="1"/>
</dbReference>
<evidence type="ECO:0008006" key="4">
    <source>
        <dbReference type="Google" id="ProtNLM"/>
    </source>
</evidence>
<dbReference type="EMBL" id="CP012332">
    <property type="protein sequence ID" value="AKU90507.1"/>
    <property type="molecule type" value="Genomic_DNA"/>
</dbReference>
<dbReference type="InterPro" id="IPR051675">
    <property type="entry name" value="Endo/Exo/Phosphatase_dom_1"/>
</dbReference>
<dbReference type="Pfam" id="PF12836">
    <property type="entry name" value="HHH_3"/>
    <property type="match status" value="1"/>
</dbReference>